<gene>
    <name evidence="1" type="ORF">JOE21_001671</name>
</gene>
<reference evidence="1 2" key="1">
    <citation type="submission" date="2023-07" db="EMBL/GenBank/DDBJ databases">
        <title>Genomic Encyclopedia of Type Strains, Phase IV (KMG-IV): sequencing the most valuable type-strain genomes for metagenomic binning, comparative biology and taxonomic classification.</title>
        <authorList>
            <person name="Goeker M."/>
        </authorList>
    </citation>
    <scope>NUCLEOTIDE SEQUENCE [LARGE SCALE GENOMIC DNA]</scope>
    <source>
        <strain evidence="1 2">DSM 45903</strain>
    </source>
</reference>
<evidence type="ECO:0000313" key="1">
    <source>
        <dbReference type="EMBL" id="MDR6225673.1"/>
    </source>
</evidence>
<evidence type="ECO:0000313" key="2">
    <source>
        <dbReference type="Proteomes" id="UP001185012"/>
    </source>
</evidence>
<protein>
    <submittedName>
        <fullName evidence="1">Uncharacterized protein</fullName>
    </submittedName>
</protein>
<accession>A0ABU1ILM2</accession>
<keyword evidence="2" id="KW-1185">Reference proteome</keyword>
<proteinExistence type="predicted"/>
<name>A0ABU1ILM2_9BACL</name>
<organism evidence="1 2">
    <name type="scientific">Desmospora profundinema</name>
    <dbReference type="NCBI Taxonomy" id="1571184"/>
    <lineage>
        <taxon>Bacteria</taxon>
        <taxon>Bacillati</taxon>
        <taxon>Bacillota</taxon>
        <taxon>Bacilli</taxon>
        <taxon>Bacillales</taxon>
        <taxon>Thermoactinomycetaceae</taxon>
        <taxon>Desmospora</taxon>
    </lineage>
</organism>
<dbReference type="EMBL" id="JAVDQG010000003">
    <property type="protein sequence ID" value="MDR6225673.1"/>
    <property type="molecule type" value="Genomic_DNA"/>
</dbReference>
<dbReference type="Proteomes" id="UP001185012">
    <property type="component" value="Unassembled WGS sequence"/>
</dbReference>
<sequence>MAAILCAFCKRSKTARQPDQTTLLYTLRTNATVVLDETGAL</sequence>
<comment type="caution">
    <text evidence="1">The sequence shown here is derived from an EMBL/GenBank/DDBJ whole genome shotgun (WGS) entry which is preliminary data.</text>
</comment>